<dbReference type="Gene3D" id="2.40.160.20">
    <property type="match status" value="1"/>
</dbReference>
<dbReference type="Gene3D" id="2.30.30.40">
    <property type="entry name" value="SH3 Domains"/>
    <property type="match status" value="1"/>
</dbReference>
<accession>A0A1E7Q8I3</accession>
<reference evidence="4" key="1">
    <citation type="submission" date="2016-09" db="EMBL/GenBank/DDBJ databases">
        <authorList>
            <person name="Wan X."/>
            <person name="Hou S."/>
        </authorList>
    </citation>
    <scope>NUCLEOTIDE SEQUENCE [LARGE SCALE GENOMIC DNA]</scope>
    <source>
        <strain evidence="4">KH87</strain>
    </source>
</reference>
<dbReference type="SMART" id="SM00287">
    <property type="entry name" value="SH3b"/>
    <property type="match status" value="1"/>
</dbReference>
<feature type="chain" id="PRO_5009200487" description="SH3b domain-containing protein" evidence="1">
    <location>
        <begin position="19"/>
        <end position="240"/>
    </location>
</feature>
<name>A0A1E7Q8I3_9GAMM</name>
<feature type="domain" description="SH3b" evidence="2">
    <location>
        <begin position="18"/>
        <end position="82"/>
    </location>
</feature>
<dbReference type="Pfam" id="PF08239">
    <property type="entry name" value="SH3_3"/>
    <property type="match status" value="1"/>
</dbReference>
<dbReference type="SUPFAM" id="SSF56925">
    <property type="entry name" value="OMPA-like"/>
    <property type="match status" value="1"/>
</dbReference>
<dbReference type="STRING" id="1628148.BI198_13715"/>
<dbReference type="InterPro" id="IPR011250">
    <property type="entry name" value="OMP/PagP_B-barrel"/>
</dbReference>
<evidence type="ECO:0000313" key="4">
    <source>
        <dbReference type="Proteomes" id="UP000242258"/>
    </source>
</evidence>
<sequence length="240" mass="27535">MRLMAGICLLLVSFFSAAESLSVKVTADFVNLYSGPGRGYPITQVVLKGEQLELQQRRTDWVQVSFKQQQLWLARQDLSKVVSLDNEYFQISDDKRAELLEQRWQLGLMFGDFNGNSYYQLNTQYAFSHYVQTELAIGQAQGEQANNQILELSVLLSPFPQWRLSPYFAIGGGMIRINPRTILVQSTERNNALASTELGLRFYLTRQFILRGGYRHSVIMTDSDDNKETDTWKLGFSVFF</sequence>
<dbReference type="EMBL" id="MKEK01000001">
    <property type="protein sequence ID" value="OEY70502.1"/>
    <property type="molecule type" value="Genomic_DNA"/>
</dbReference>
<keyword evidence="1" id="KW-0732">Signal</keyword>
<evidence type="ECO:0000259" key="2">
    <source>
        <dbReference type="PROSITE" id="PS51781"/>
    </source>
</evidence>
<gene>
    <name evidence="3" type="ORF">BI198_13715</name>
</gene>
<proteinExistence type="predicted"/>
<evidence type="ECO:0000313" key="3">
    <source>
        <dbReference type="EMBL" id="OEY70502.1"/>
    </source>
</evidence>
<protein>
    <recommendedName>
        <fullName evidence="2">SH3b domain-containing protein</fullName>
    </recommendedName>
</protein>
<dbReference type="Proteomes" id="UP000242258">
    <property type="component" value="Unassembled WGS sequence"/>
</dbReference>
<dbReference type="InterPro" id="IPR003646">
    <property type="entry name" value="SH3-like_bac-type"/>
</dbReference>
<organism evidence="3 4">
    <name type="scientific">Rheinheimera salexigens</name>
    <dbReference type="NCBI Taxonomy" id="1628148"/>
    <lineage>
        <taxon>Bacteria</taxon>
        <taxon>Pseudomonadati</taxon>
        <taxon>Pseudomonadota</taxon>
        <taxon>Gammaproteobacteria</taxon>
        <taxon>Chromatiales</taxon>
        <taxon>Chromatiaceae</taxon>
        <taxon>Rheinheimera</taxon>
    </lineage>
</organism>
<dbReference type="AlphaFoldDB" id="A0A1E7Q8I3"/>
<comment type="caution">
    <text evidence="3">The sequence shown here is derived from an EMBL/GenBank/DDBJ whole genome shotgun (WGS) entry which is preliminary data.</text>
</comment>
<dbReference type="PROSITE" id="PS51781">
    <property type="entry name" value="SH3B"/>
    <property type="match status" value="1"/>
</dbReference>
<feature type="signal peptide" evidence="1">
    <location>
        <begin position="1"/>
        <end position="18"/>
    </location>
</feature>
<keyword evidence="4" id="KW-1185">Reference proteome</keyword>
<evidence type="ECO:0000256" key="1">
    <source>
        <dbReference type="SAM" id="SignalP"/>
    </source>
</evidence>